<evidence type="ECO:0000256" key="2">
    <source>
        <dbReference type="ARBA" id="ARBA00022737"/>
    </source>
</evidence>
<evidence type="ECO:0000313" key="5">
    <source>
        <dbReference type="EMBL" id="KAF0551611.1"/>
    </source>
</evidence>
<keyword evidence="4" id="KW-0732">Signal</keyword>
<dbReference type="AlphaFoldDB" id="A0A8H4B0Y9"/>
<keyword evidence="6" id="KW-1185">Reference proteome</keyword>
<accession>A0A8H4B0Y9</accession>
<evidence type="ECO:0000256" key="4">
    <source>
        <dbReference type="SAM" id="SignalP"/>
    </source>
</evidence>
<protein>
    <submittedName>
        <fullName evidence="5">Galactose oxidase</fullName>
    </submittedName>
</protein>
<dbReference type="Pfam" id="PF24681">
    <property type="entry name" value="Kelch_KLHDC2_KLHL20_DRC7"/>
    <property type="match status" value="1"/>
</dbReference>
<dbReference type="OrthoDB" id="2321072at2759"/>
<feature type="signal peptide" evidence="4">
    <location>
        <begin position="1"/>
        <end position="21"/>
    </location>
</feature>
<dbReference type="InterPro" id="IPR015915">
    <property type="entry name" value="Kelch-typ_b-propeller"/>
</dbReference>
<dbReference type="PANTHER" id="PTHR46228">
    <property type="entry name" value="KELCH DOMAIN-CONTAINING PROTEIN"/>
    <property type="match status" value="1"/>
</dbReference>
<keyword evidence="3" id="KW-1133">Transmembrane helix</keyword>
<evidence type="ECO:0000313" key="6">
    <source>
        <dbReference type="Proteomes" id="UP000439903"/>
    </source>
</evidence>
<gene>
    <name evidence="5" type="ORF">F8M41_022984</name>
</gene>
<keyword evidence="3" id="KW-0812">Transmembrane</keyword>
<feature type="transmembrane region" description="Helical" evidence="3">
    <location>
        <begin position="385"/>
        <end position="409"/>
    </location>
</feature>
<dbReference type="SUPFAM" id="SSF117281">
    <property type="entry name" value="Kelch motif"/>
    <property type="match status" value="1"/>
</dbReference>
<name>A0A8H4B0Y9_GIGMA</name>
<keyword evidence="2" id="KW-0677">Repeat</keyword>
<evidence type="ECO:0000256" key="1">
    <source>
        <dbReference type="ARBA" id="ARBA00022441"/>
    </source>
</evidence>
<reference evidence="5 6" key="1">
    <citation type="journal article" date="2019" name="Environ. Microbiol.">
        <title>At the nexus of three kingdoms: the genome of the mycorrhizal fungus Gigaspora margarita provides insights into plant, endobacterial and fungal interactions.</title>
        <authorList>
            <person name="Venice F."/>
            <person name="Ghignone S."/>
            <person name="Salvioli di Fossalunga A."/>
            <person name="Amselem J."/>
            <person name="Novero M."/>
            <person name="Xianan X."/>
            <person name="Sedzielewska Toro K."/>
            <person name="Morin E."/>
            <person name="Lipzen A."/>
            <person name="Grigoriev I.V."/>
            <person name="Henrissat B."/>
            <person name="Martin F.M."/>
            <person name="Bonfante P."/>
        </authorList>
    </citation>
    <scope>NUCLEOTIDE SEQUENCE [LARGE SCALE GENOMIC DNA]</scope>
    <source>
        <strain evidence="5 6">BEG34</strain>
    </source>
</reference>
<dbReference type="Proteomes" id="UP000439903">
    <property type="component" value="Unassembled WGS sequence"/>
</dbReference>
<dbReference type="EMBL" id="WTPW01000074">
    <property type="protein sequence ID" value="KAF0551611.1"/>
    <property type="molecule type" value="Genomic_DNA"/>
</dbReference>
<sequence>MNYMHILISIIFFSIIDHNKGVNSFVPERRAEHNAILVNKKLYFYGGWAGGSNRFPNNTLFYLDVSIPFTISDMPWTDLSSIMGVINRTGASACIDKIFNTSIFFIGGDYENTSTPINKFDTTTQQWSTPVISGSTPLPNNLKFVPCISLNDVIYIYGGNTSLNAMNKLDTLKLSWSILSSSISPTKTQGYSAILLNESILYIGGTNQLASNGWNCPNKMSNLMEELPLYNINNNNWSSVKTSGKIPLERCGHSSVFVSQHNRILLFYGEQDISDVSPIALDTLTFAWSIPNISNTGIGGPQQILRWHSSTLIGAYVLIAFGYLYSTTKRTSSSDIFLLDVSRADEYKWVTSYDPNKTFQPITTTSYDPAKPTTTLIITTNNINIGTIIGITIGIVGLLLLAIIAILIFRNRYTLPNTTSLKNEITDHQPA</sequence>
<dbReference type="PANTHER" id="PTHR46228:SF2">
    <property type="entry name" value="KELCH REPEAT PROTEIN (AFU_ORTHOLOGUE AFUA_4G14350)"/>
    <property type="match status" value="1"/>
</dbReference>
<organism evidence="5 6">
    <name type="scientific">Gigaspora margarita</name>
    <dbReference type="NCBI Taxonomy" id="4874"/>
    <lineage>
        <taxon>Eukaryota</taxon>
        <taxon>Fungi</taxon>
        <taxon>Fungi incertae sedis</taxon>
        <taxon>Mucoromycota</taxon>
        <taxon>Glomeromycotina</taxon>
        <taxon>Glomeromycetes</taxon>
        <taxon>Diversisporales</taxon>
        <taxon>Gigasporaceae</taxon>
        <taxon>Gigaspora</taxon>
    </lineage>
</organism>
<keyword evidence="1" id="KW-0880">Kelch repeat</keyword>
<keyword evidence="3" id="KW-0472">Membrane</keyword>
<comment type="caution">
    <text evidence="5">The sequence shown here is derived from an EMBL/GenBank/DDBJ whole genome shotgun (WGS) entry which is preliminary data.</text>
</comment>
<dbReference type="Gene3D" id="2.120.10.80">
    <property type="entry name" value="Kelch-type beta propeller"/>
    <property type="match status" value="2"/>
</dbReference>
<feature type="chain" id="PRO_5034183269" evidence="4">
    <location>
        <begin position="22"/>
        <end position="431"/>
    </location>
</feature>
<evidence type="ECO:0000256" key="3">
    <source>
        <dbReference type="SAM" id="Phobius"/>
    </source>
</evidence>
<proteinExistence type="predicted"/>